<sequence>MASPTSKNNTAIGENLAELTRSSIEKRNRKRRDGNHSDTSTSADEFFEPNGTITSAKHNIPENTGTSGLEFELALDATQFNQLKAQQNLNQNQSQTQTQRLVEERNRLIRTQLLMRDQYNNVDQSDAANLNRGNASRNFMHQTRPGQTAYESKRSGHAPFNQSIPERALSEYQYSRISPTSKQQQRRASLSVGSISEPYRQTSSIGQSPAVPFGYYYTNARHPSSSEPYYQQQLHQQYQNELRNIQISSLQQKRMQAESVRPPHFNNTAMPDISEKSPNLPTNSDITNDTRLVYRESHNSLESIPYSNVSPHAQWFLTNQMQYYGLPPSDNPPREFDLRFVEQRNRVQEDLHGYYSDNGQELGDENEFNINWNSDNDQNGVLVVMDSTGAPMPRHITGYYQNPQHPLPSRNNIGTDPMRYLNIVQVEQNAYQHLPSASPLNSAANPQPSLSTQHTVFSPTSFNQQLLPPGRWSPQLIKVPANSNPNSAIIKSQPANIMQRNHLLQMNAAAAAAGMGSPLIPVSPAGIANSSSAAVAAAPSSGGVNSASGGFLARTIRRTRAFVVYLAIILAAWYVKDPAGMKLWAKRARKVGLAYIVLLFGNNTVAPGNSDGEFGRVLRGGELNWRLVFELLRSRLRAIFEAGLVGFGRVAGLDIERERKRKTIKEYPMKEETDVAELVDLVVAVVDDTFPLLPPEGADQVMVNPLPFPGAETQSVVGRFVHGSDEFLTPI</sequence>
<protein>
    <submittedName>
        <fullName evidence="2">Uncharacterized protein</fullName>
    </submittedName>
</protein>
<feature type="region of interest" description="Disordered" evidence="1">
    <location>
        <begin position="1"/>
        <end position="65"/>
    </location>
</feature>
<organism evidence="2 3">
    <name type="scientific">Physocladia obscura</name>
    <dbReference type="NCBI Taxonomy" id="109957"/>
    <lineage>
        <taxon>Eukaryota</taxon>
        <taxon>Fungi</taxon>
        <taxon>Fungi incertae sedis</taxon>
        <taxon>Chytridiomycota</taxon>
        <taxon>Chytridiomycota incertae sedis</taxon>
        <taxon>Chytridiomycetes</taxon>
        <taxon>Chytridiales</taxon>
        <taxon>Chytriomycetaceae</taxon>
        <taxon>Physocladia</taxon>
    </lineage>
</organism>
<feature type="compositionally biased region" description="Polar residues" evidence="1">
    <location>
        <begin position="1"/>
        <end position="12"/>
    </location>
</feature>
<dbReference type="EMBL" id="JADGJH010000415">
    <property type="protein sequence ID" value="KAJ3129595.1"/>
    <property type="molecule type" value="Genomic_DNA"/>
</dbReference>
<evidence type="ECO:0000313" key="3">
    <source>
        <dbReference type="Proteomes" id="UP001211907"/>
    </source>
</evidence>
<dbReference type="Proteomes" id="UP001211907">
    <property type="component" value="Unassembled WGS sequence"/>
</dbReference>
<comment type="caution">
    <text evidence="2">The sequence shown here is derived from an EMBL/GenBank/DDBJ whole genome shotgun (WGS) entry which is preliminary data.</text>
</comment>
<feature type="compositionally biased region" description="Polar residues" evidence="1">
    <location>
        <begin position="276"/>
        <end position="286"/>
    </location>
</feature>
<dbReference type="AlphaFoldDB" id="A0AAD5T9W8"/>
<evidence type="ECO:0000256" key="1">
    <source>
        <dbReference type="SAM" id="MobiDB-lite"/>
    </source>
</evidence>
<accession>A0AAD5T9W8</accession>
<proteinExistence type="predicted"/>
<feature type="compositionally biased region" description="Polar residues" evidence="1">
    <location>
        <begin position="51"/>
        <end position="65"/>
    </location>
</feature>
<keyword evidence="3" id="KW-1185">Reference proteome</keyword>
<evidence type="ECO:0000313" key="2">
    <source>
        <dbReference type="EMBL" id="KAJ3129595.1"/>
    </source>
</evidence>
<gene>
    <name evidence="2" type="ORF">HK100_008502</name>
</gene>
<name>A0AAD5T9W8_9FUNG</name>
<reference evidence="2" key="1">
    <citation type="submission" date="2020-05" db="EMBL/GenBank/DDBJ databases">
        <title>Phylogenomic resolution of chytrid fungi.</title>
        <authorList>
            <person name="Stajich J.E."/>
            <person name="Amses K."/>
            <person name="Simmons R."/>
            <person name="Seto K."/>
            <person name="Myers J."/>
            <person name="Bonds A."/>
            <person name="Quandt C.A."/>
            <person name="Barry K."/>
            <person name="Liu P."/>
            <person name="Grigoriev I."/>
            <person name="Longcore J.E."/>
            <person name="James T.Y."/>
        </authorList>
    </citation>
    <scope>NUCLEOTIDE SEQUENCE</scope>
    <source>
        <strain evidence="2">JEL0513</strain>
    </source>
</reference>
<feature type="region of interest" description="Disordered" evidence="1">
    <location>
        <begin position="264"/>
        <end position="286"/>
    </location>
</feature>